<evidence type="ECO:0000259" key="6">
    <source>
        <dbReference type="Pfam" id="PF04542"/>
    </source>
</evidence>
<evidence type="ECO:0000313" key="7">
    <source>
        <dbReference type="EMBL" id="MFB5190649.1"/>
    </source>
</evidence>
<organism evidence="7 8">
    <name type="scientific">Alicyclobacillus fastidiosus</name>
    <dbReference type="NCBI Taxonomy" id="392011"/>
    <lineage>
        <taxon>Bacteria</taxon>
        <taxon>Bacillati</taxon>
        <taxon>Bacillota</taxon>
        <taxon>Bacilli</taxon>
        <taxon>Bacillales</taxon>
        <taxon>Alicyclobacillaceae</taxon>
        <taxon>Alicyclobacillus</taxon>
    </lineage>
</organism>
<protein>
    <submittedName>
        <fullName evidence="7">Sigma-70 family RNA polymerase sigma factor</fullName>
    </submittedName>
</protein>
<keyword evidence="5" id="KW-0804">Transcription</keyword>
<comment type="similarity">
    <text evidence="1">Belongs to the sigma-70 factor family. ECF subfamily.</text>
</comment>
<dbReference type="PANTHER" id="PTHR43133">
    <property type="entry name" value="RNA POLYMERASE ECF-TYPE SIGMA FACTO"/>
    <property type="match status" value="1"/>
</dbReference>
<dbReference type="NCBIfam" id="TIGR02937">
    <property type="entry name" value="sigma70-ECF"/>
    <property type="match status" value="1"/>
</dbReference>
<accession>A0ABV5AEI4</accession>
<gene>
    <name evidence="7" type="ORF">KKP3000_004120</name>
</gene>
<evidence type="ECO:0000313" key="8">
    <source>
        <dbReference type="Proteomes" id="UP001579974"/>
    </source>
</evidence>
<evidence type="ECO:0000256" key="1">
    <source>
        <dbReference type="ARBA" id="ARBA00010641"/>
    </source>
</evidence>
<dbReference type="RefSeq" id="WP_275474737.1">
    <property type="nucleotide sequence ID" value="NZ_CP162940.1"/>
</dbReference>
<sequence length="191" mass="21878">MNDEDEQLVTRMIRRETDALAAVIDKYGPAVTTLTRRILQAGYSEGDIEECVSDAFVRAWQTAADYRPDKSSVRTWLLMTAKYTALDFRRKHRSQGIQVAIPPDDISQTGGDNPVEQAVLSREEWAEFCAAVSELNEIDKRIFYQRYVLYESIEQIANGLSTTRQAIDNRLWRIRRALKQRLHHLDCGGGI</sequence>
<evidence type="ECO:0000256" key="5">
    <source>
        <dbReference type="ARBA" id="ARBA00023163"/>
    </source>
</evidence>
<dbReference type="EMBL" id="JBDXSU010000006">
    <property type="protein sequence ID" value="MFB5190649.1"/>
    <property type="molecule type" value="Genomic_DNA"/>
</dbReference>
<keyword evidence="8" id="KW-1185">Reference proteome</keyword>
<name>A0ABV5AEI4_9BACL</name>
<dbReference type="Gene3D" id="1.10.10.10">
    <property type="entry name" value="Winged helix-like DNA-binding domain superfamily/Winged helix DNA-binding domain"/>
    <property type="match status" value="1"/>
</dbReference>
<keyword evidence="2" id="KW-0805">Transcription regulation</keyword>
<dbReference type="InterPro" id="IPR039425">
    <property type="entry name" value="RNA_pol_sigma-70-like"/>
</dbReference>
<dbReference type="InterPro" id="IPR013324">
    <property type="entry name" value="RNA_pol_sigma_r3/r4-like"/>
</dbReference>
<dbReference type="SUPFAM" id="SSF88946">
    <property type="entry name" value="Sigma2 domain of RNA polymerase sigma factors"/>
    <property type="match status" value="1"/>
</dbReference>
<evidence type="ECO:0000256" key="3">
    <source>
        <dbReference type="ARBA" id="ARBA00023082"/>
    </source>
</evidence>
<dbReference type="InterPro" id="IPR007627">
    <property type="entry name" value="RNA_pol_sigma70_r2"/>
</dbReference>
<dbReference type="SUPFAM" id="SSF88659">
    <property type="entry name" value="Sigma3 and sigma4 domains of RNA polymerase sigma factors"/>
    <property type="match status" value="1"/>
</dbReference>
<dbReference type="InterPro" id="IPR036388">
    <property type="entry name" value="WH-like_DNA-bd_sf"/>
</dbReference>
<proteinExistence type="inferred from homology"/>
<keyword evidence="4" id="KW-0238">DNA-binding</keyword>
<feature type="domain" description="RNA polymerase sigma-70 region 2" evidence="6">
    <location>
        <begin position="24"/>
        <end position="93"/>
    </location>
</feature>
<comment type="caution">
    <text evidence="7">The sequence shown here is derived from an EMBL/GenBank/DDBJ whole genome shotgun (WGS) entry which is preliminary data.</text>
</comment>
<reference evidence="7 8" key="1">
    <citation type="journal article" date="2024" name="Int. J. Mol. Sci.">
        <title>Exploration of Alicyclobacillus spp. Genome in Search of Antibiotic Resistance.</title>
        <authorList>
            <person name="Bucka-Kolendo J."/>
            <person name="Kiousi D.E."/>
            <person name="Dekowska A."/>
            <person name="Mikolajczuk-Szczyrba A."/>
            <person name="Karadedos D.M."/>
            <person name="Michael P."/>
            <person name="Galanis A."/>
            <person name="Sokolowska B."/>
        </authorList>
    </citation>
    <scope>NUCLEOTIDE SEQUENCE [LARGE SCALE GENOMIC DNA]</scope>
    <source>
        <strain evidence="7 8">KKP 3000</strain>
    </source>
</reference>
<dbReference type="Pfam" id="PF04542">
    <property type="entry name" value="Sigma70_r2"/>
    <property type="match status" value="1"/>
</dbReference>
<dbReference type="Gene3D" id="1.10.1740.10">
    <property type="match status" value="1"/>
</dbReference>
<evidence type="ECO:0000256" key="2">
    <source>
        <dbReference type="ARBA" id="ARBA00023015"/>
    </source>
</evidence>
<dbReference type="InterPro" id="IPR013325">
    <property type="entry name" value="RNA_pol_sigma_r2"/>
</dbReference>
<keyword evidence="3" id="KW-0731">Sigma factor</keyword>
<dbReference type="InterPro" id="IPR014284">
    <property type="entry name" value="RNA_pol_sigma-70_dom"/>
</dbReference>
<dbReference type="PANTHER" id="PTHR43133:SF8">
    <property type="entry name" value="RNA POLYMERASE SIGMA FACTOR HI_1459-RELATED"/>
    <property type="match status" value="1"/>
</dbReference>
<dbReference type="Proteomes" id="UP001579974">
    <property type="component" value="Unassembled WGS sequence"/>
</dbReference>
<evidence type="ECO:0000256" key="4">
    <source>
        <dbReference type="ARBA" id="ARBA00023125"/>
    </source>
</evidence>